<dbReference type="RefSeq" id="WP_148967543.1">
    <property type="nucleotide sequence ID" value="NZ_JBNIKW010000001.1"/>
</dbReference>
<keyword evidence="1" id="KW-0812">Transmembrane</keyword>
<dbReference type="Proteomes" id="UP000324269">
    <property type="component" value="Unassembled WGS sequence"/>
</dbReference>
<evidence type="ECO:0000313" key="2">
    <source>
        <dbReference type="EMBL" id="TYS88251.1"/>
    </source>
</evidence>
<feature type="transmembrane region" description="Helical" evidence="1">
    <location>
        <begin position="145"/>
        <end position="168"/>
    </location>
</feature>
<feature type="transmembrane region" description="Helical" evidence="1">
    <location>
        <begin position="79"/>
        <end position="98"/>
    </location>
</feature>
<organism evidence="2 3">
    <name type="scientific">Rossellomorea aquimaris</name>
    <dbReference type="NCBI Taxonomy" id="189382"/>
    <lineage>
        <taxon>Bacteria</taxon>
        <taxon>Bacillati</taxon>
        <taxon>Bacillota</taxon>
        <taxon>Bacilli</taxon>
        <taxon>Bacillales</taxon>
        <taxon>Bacillaceae</taxon>
        <taxon>Rossellomorea</taxon>
    </lineage>
</organism>
<proteinExistence type="predicted"/>
<keyword evidence="1" id="KW-0472">Membrane</keyword>
<evidence type="ECO:0000256" key="1">
    <source>
        <dbReference type="SAM" id="Phobius"/>
    </source>
</evidence>
<protein>
    <submittedName>
        <fullName evidence="2">DUF624 domain-containing protein</fullName>
    </submittedName>
</protein>
<dbReference type="Pfam" id="PF04854">
    <property type="entry name" value="DUF624"/>
    <property type="match status" value="1"/>
</dbReference>
<dbReference type="EMBL" id="VTEZ01000001">
    <property type="protein sequence ID" value="TYS88251.1"/>
    <property type="molecule type" value="Genomic_DNA"/>
</dbReference>
<name>A0A5D4UMR9_9BACI</name>
<gene>
    <name evidence="2" type="ORF">FZC85_02080</name>
</gene>
<dbReference type="OrthoDB" id="2182676at2"/>
<feature type="transmembrane region" description="Helical" evidence="1">
    <location>
        <begin position="110"/>
        <end position="133"/>
    </location>
</feature>
<reference evidence="2 3" key="1">
    <citation type="submission" date="2019-08" db="EMBL/GenBank/DDBJ databases">
        <title>Bacillus genomes from the desert of Cuatro Cienegas, Coahuila.</title>
        <authorList>
            <person name="Olmedo-Alvarez G."/>
        </authorList>
    </citation>
    <scope>NUCLEOTIDE SEQUENCE [LARGE SCALE GENOMIC DNA]</scope>
    <source>
        <strain evidence="2 3">CH87b_3T</strain>
    </source>
</reference>
<accession>A0A5D4UMR9</accession>
<dbReference type="InterPro" id="IPR006938">
    <property type="entry name" value="DUF624"/>
</dbReference>
<evidence type="ECO:0000313" key="3">
    <source>
        <dbReference type="Proteomes" id="UP000324269"/>
    </source>
</evidence>
<sequence length="204" mass="23867">MNTLNSAIYTIFEWITRFAFINILWVLFTLAGGILFGFFPSTVAMFAIVRNWLRGNTEEPVFSAFLTYFKREFWKSNRLGIVIIAIALLIGIDIWYIQMDLRELFTWTHIPLFAFMLLFLFFSFYLLPAFVHFDLSVRQLIKQAFLIMLIHPLHTLLMLLCLGSLFFIMYRVPALAFIFGGSAYAFITTWLSLHAFKRIQGKQA</sequence>
<feature type="transmembrane region" description="Helical" evidence="1">
    <location>
        <begin position="20"/>
        <end position="49"/>
    </location>
</feature>
<comment type="caution">
    <text evidence="2">The sequence shown here is derived from an EMBL/GenBank/DDBJ whole genome shotgun (WGS) entry which is preliminary data.</text>
</comment>
<keyword evidence="1" id="KW-1133">Transmembrane helix</keyword>
<feature type="transmembrane region" description="Helical" evidence="1">
    <location>
        <begin position="174"/>
        <end position="193"/>
    </location>
</feature>
<dbReference type="AlphaFoldDB" id="A0A5D4UMR9"/>